<dbReference type="Pfam" id="PF00621">
    <property type="entry name" value="RhoGEF"/>
    <property type="match status" value="1"/>
</dbReference>
<dbReference type="GO" id="GO:0005085">
    <property type="term" value="F:guanyl-nucleotide exchange factor activity"/>
    <property type="evidence" value="ECO:0007669"/>
    <property type="project" value="InterPro"/>
</dbReference>
<protein>
    <recommendedName>
        <fullName evidence="7">Epithelial cell-transforming sequence 2 oncogene-like</fullName>
    </recommendedName>
</protein>
<evidence type="ECO:0000256" key="1">
    <source>
        <dbReference type="SAM" id="Coils"/>
    </source>
</evidence>
<dbReference type="Gene3D" id="1.20.1280.50">
    <property type="match status" value="1"/>
</dbReference>
<name>A0AAN8J558_PATCE</name>
<feature type="domain" description="F-box" evidence="4">
    <location>
        <begin position="133"/>
        <end position="179"/>
    </location>
</feature>
<gene>
    <name evidence="5" type="ORF">SNE40_018478</name>
</gene>
<feature type="compositionally biased region" description="Polar residues" evidence="2">
    <location>
        <begin position="239"/>
        <end position="250"/>
    </location>
</feature>
<evidence type="ECO:0000313" key="6">
    <source>
        <dbReference type="Proteomes" id="UP001347796"/>
    </source>
</evidence>
<feature type="compositionally biased region" description="Polar residues" evidence="2">
    <location>
        <begin position="8"/>
        <end position="25"/>
    </location>
</feature>
<reference evidence="5 6" key="1">
    <citation type="submission" date="2024-01" db="EMBL/GenBank/DDBJ databases">
        <title>The genome of the rayed Mediterranean limpet Patella caerulea (Linnaeus, 1758).</title>
        <authorList>
            <person name="Anh-Thu Weber A."/>
            <person name="Halstead-Nussloch G."/>
        </authorList>
    </citation>
    <scope>NUCLEOTIDE SEQUENCE [LARGE SCALE GENOMIC DNA]</scope>
    <source>
        <strain evidence="5">AATW-2023a</strain>
        <tissue evidence="5">Whole specimen</tissue>
    </source>
</reference>
<comment type="caution">
    <text evidence="5">The sequence shown here is derived from an EMBL/GenBank/DDBJ whole genome shotgun (WGS) entry which is preliminary data.</text>
</comment>
<dbReference type="Proteomes" id="UP001347796">
    <property type="component" value="Unassembled WGS sequence"/>
</dbReference>
<dbReference type="InterPro" id="IPR035899">
    <property type="entry name" value="DBL_dom_sf"/>
</dbReference>
<dbReference type="Gene3D" id="1.20.900.10">
    <property type="entry name" value="Dbl homology (DH) domain"/>
    <property type="match status" value="1"/>
</dbReference>
<dbReference type="AlphaFoldDB" id="A0AAN8J558"/>
<dbReference type="Gene3D" id="2.30.29.30">
    <property type="entry name" value="Pleckstrin-homology domain (PH domain)/Phosphotyrosine-binding domain (PTB)"/>
    <property type="match status" value="1"/>
</dbReference>
<evidence type="ECO:0000313" key="5">
    <source>
        <dbReference type="EMBL" id="KAK6169970.1"/>
    </source>
</evidence>
<dbReference type="PANTHER" id="PTHR46857:SF1">
    <property type="entry name" value="EPITHELIAL CELL-TRANSFORMING SEQUENCE 2 ONCOGENE-LIKE"/>
    <property type="match status" value="1"/>
</dbReference>
<sequence>MATITAVRKNTTTVTSTGSRCNSPTKIPTKMAITSDDSKILGKITMKRKEATSNTKYTTLKMKTHNSAWTPVVHKPSNDQIFNERRDLVSHWFDMWTDAQRKRFLDVIFQQCKREQNKFVQNWFREHVPMQHLDFTSVLPKFLSVYIFSFLDPKSLSRASQVCWHWKFLSEQDDIWREKCMKYGWYIPYTPADNEYGAWKMHYLACVQTLDYVSGKEVSNLCGTRGDGAAFKRTKRKNGSQLSLNGSQRDISSRPPWQRPDSKPKDLHKSHHAFLQQFNPNDPGGHKSPLHNRWGQLKKEASCSTEFLSRSLDFEIGLDSKRRTTRHRALTSGEFDPRKGNNMTLRESLDLENTDEMRQRELVETGWLPPNRTILKTKDLSGGGSYPMYKNDIKRPGAGNITNPRVVFISSRVPAADLLLDAVMFGVIPIVYEYEGTTIDTLVNHLEQVLEGKKAQSVGIFCHFDKPGELCLVHGCTVTADRMDYPDCNLFFENVTAHMVPVKSGGQYDIFVPLASSENGVEVLNQLSTLTGYKFSSPTGLIGSYNHINTEWSLPYSDGSPPSKYFCTSKLNVWSNVADQAQEALTRCRKIMEPFFSKLQKNIAGQLAGQLVFDVLGQTDIHGVHSITATLTDGLKSLGEQTNVKPLEYLGNYVLDRCETMDEMRQSMVKTDQNGGMQITTVEDGDNENVIDATDYTDNRGDWGDYEDKNIGEVKYGPSRHPKEVTQAFTNTLKNNLNTRKSRFETTRANKSQRLTSEQYACHPEKRTPVAYEILTSETEYNRTLKATKDIFYKPLKLALESNRAIISAPNVQTIFNDLLSIYEVSKELTENLKNRMESWNAQHTCLGDIFIKFCTRLKPYSNFINNYQVILTSIEKCREQSSSFRNFLLLHQRLPQTRMLSLQELLLLPARRIEEYVKLLTWFEVQTPQHHADREDLDNVLTTLKELNEDINQCKKRIERERELVKLQRNIVNCPALFEANRYLIKHLDVSHLRPPTESEVPELRVYQELATVGLYLFNDALVITRRTSQYFPFTRAVDYSYKFEVSLALNRLRVVDIPDSKCK</sequence>
<dbReference type="PROSITE" id="PS50181">
    <property type="entry name" value="FBOX"/>
    <property type="match status" value="1"/>
</dbReference>
<dbReference type="SMART" id="SM00256">
    <property type="entry name" value="FBOX"/>
    <property type="match status" value="1"/>
</dbReference>
<feature type="region of interest" description="Disordered" evidence="2">
    <location>
        <begin position="234"/>
        <end position="269"/>
    </location>
</feature>
<evidence type="ECO:0008006" key="7">
    <source>
        <dbReference type="Google" id="ProtNLM"/>
    </source>
</evidence>
<evidence type="ECO:0000259" key="3">
    <source>
        <dbReference type="PROSITE" id="PS50010"/>
    </source>
</evidence>
<dbReference type="CDD" id="cd22173">
    <property type="entry name" value="F-box_ECT2L"/>
    <property type="match status" value="1"/>
</dbReference>
<dbReference type="CDD" id="cd00160">
    <property type="entry name" value="RhoGEF"/>
    <property type="match status" value="1"/>
</dbReference>
<dbReference type="SUPFAM" id="SSF81383">
    <property type="entry name" value="F-box domain"/>
    <property type="match status" value="1"/>
</dbReference>
<feature type="domain" description="DH" evidence="3">
    <location>
        <begin position="766"/>
        <end position="955"/>
    </location>
</feature>
<feature type="region of interest" description="Disordered" evidence="2">
    <location>
        <begin position="1"/>
        <end position="25"/>
    </location>
</feature>
<keyword evidence="6" id="KW-1185">Reference proteome</keyword>
<keyword evidence="1" id="KW-0175">Coiled coil</keyword>
<evidence type="ECO:0000259" key="4">
    <source>
        <dbReference type="PROSITE" id="PS50181"/>
    </source>
</evidence>
<evidence type="ECO:0000256" key="2">
    <source>
        <dbReference type="SAM" id="MobiDB-lite"/>
    </source>
</evidence>
<dbReference type="InterPro" id="IPR052805">
    <property type="entry name" value="GEF_Ubiquitin-Prot_Reg"/>
</dbReference>
<dbReference type="InterPro" id="IPR000219">
    <property type="entry name" value="DH_dom"/>
</dbReference>
<organism evidence="5 6">
    <name type="scientific">Patella caerulea</name>
    <name type="common">Rayed Mediterranean limpet</name>
    <dbReference type="NCBI Taxonomy" id="87958"/>
    <lineage>
        <taxon>Eukaryota</taxon>
        <taxon>Metazoa</taxon>
        <taxon>Spiralia</taxon>
        <taxon>Lophotrochozoa</taxon>
        <taxon>Mollusca</taxon>
        <taxon>Gastropoda</taxon>
        <taxon>Patellogastropoda</taxon>
        <taxon>Patelloidea</taxon>
        <taxon>Patellidae</taxon>
        <taxon>Patella</taxon>
    </lineage>
</organism>
<dbReference type="PROSITE" id="PS50010">
    <property type="entry name" value="DH_2"/>
    <property type="match status" value="1"/>
</dbReference>
<dbReference type="InterPro" id="IPR036047">
    <property type="entry name" value="F-box-like_dom_sf"/>
</dbReference>
<dbReference type="PANTHER" id="PTHR46857">
    <property type="entry name" value="EPITHELIAL CELL-TRANSFORMING SEQUENCE 2 ONCOGENE-LIKE"/>
    <property type="match status" value="1"/>
</dbReference>
<accession>A0AAN8J558</accession>
<dbReference type="Pfam" id="PF14252">
    <property type="entry name" value="DUF4347"/>
    <property type="match status" value="1"/>
</dbReference>
<dbReference type="Pfam" id="PF12937">
    <property type="entry name" value="F-box-like"/>
    <property type="match status" value="1"/>
</dbReference>
<feature type="coiled-coil region" evidence="1">
    <location>
        <begin position="938"/>
        <end position="965"/>
    </location>
</feature>
<dbReference type="InterPro" id="IPR001810">
    <property type="entry name" value="F-box_dom"/>
</dbReference>
<dbReference type="SUPFAM" id="SSF48065">
    <property type="entry name" value="DBL homology domain (DH-domain)"/>
    <property type="match status" value="1"/>
</dbReference>
<dbReference type="InterPro" id="IPR025592">
    <property type="entry name" value="DUF4347"/>
</dbReference>
<dbReference type="InterPro" id="IPR011993">
    <property type="entry name" value="PH-like_dom_sf"/>
</dbReference>
<dbReference type="SMART" id="SM00325">
    <property type="entry name" value="RhoGEF"/>
    <property type="match status" value="1"/>
</dbReference>
<proteinExistence type="predicted"/>
<dbReference type="EMBL" id="JAZGQO010000014">
    <property type="protein sequence ID" value="KAK6169970.1"/>
    <property type="molecule type" value="Genomic_DNA"/>
</dbReference>